<evidence type="ECO:0000313" key="2">
    <source>
        <dbReference type="EMBL" id="GIY41177.1"/>
    </source>
</evidence>
<feature type="compositionally biased region" description="Basic and acidic residues" evidence="1">
    <location>
        <begin position="109"/>
        <end position="122"/>
    </location>
</feature>
<reference evidence="2 3" key="1">
    <citation type="submission" date="2021-06" db="EMBL/GenBank/DDBJ databases">
        <title>Caerostris extrusa draft genome.</title>
        <authorList>
            <person name="Kono N."/>
            <person name="Arakawa K."/>
        </authorList>
    </citation>
    <scope>NUCLEOTIDE SEQUENCE [LARGE SCALE GENOMIC DNA]</scope>
</reference>
<dbReference type="AlphaFoldDB" id="A0AAV4T8E6"/>
<proteinExistence type="predicted"/>
<sequence length="128" mass="14131">MRLVGMLEFRIPIADMELTTRSNRTVFECGGRRFRSGHSRHSTASGCVGGPSINNPIGTKRKSRKTRLELRGALFPHACSQTTHQSGAVRQSLSALSARDNVGKSFSRVGERNRVSKSDPRRLSQHIA</sequence>
<organism evidence="2 3">
    <name type="scientific">Caerostris extrusa</name>
    <name type="common">Bark spider</name>
    <name type="synonym">Caerostris bankana</name>
    <dbReference type="NCBI Taxonomy" id="172846"/>
    <lineage>
        <taxon>Eukaryota</taxon>
        <taxon>Metazoa</taxon>
        <taxon>Ecdysozoa</taxon>
        <taxon>Arthropoda</taxon>
        <taxon>Chelicerata</taxon>
        <taxon>Arachnida</taxon>
        <taxon>Araneae</taxon>
        <taxon>Araneomorphae</taxon>
        <taxon>Entelegynae</taxon>
        <taxon>Araneoidea</taxon>
        <taxon>Araneidae</taxon>
        <taxon>Caerostris</taxon>
    </lineage>
</organism>
<feature type="region of interest" description="Disordered" evidence="1">
    <location>
        <begin position="100"/>
        <end position="128"/>
    </location>
</feature>
<name>A0AAV4T8E6_CAEEX</name>
<protein>
    <submittedName>
        <fullName evidence="2">Uncharacterized protein</fullName>
    </submittedName>
</protein>
<comment type="caution">
    <text evidence="2">The sequence shown here is derived from an EMBL/GenBank/DDBJ whole genome shotgun (WGS) entry which is preliminary data.</text>
</comment>
<accession>A0AAV4T8E6</accession>
<evidence type="ECO:0000313" key="3">
    <source>
        <dbReference type="Proteomes" id="UP001054945"/>
    </source>
</evidence>
<feature type="region of interest" description="Disordered" evidence="1">
    <location>
        <begin position="34"/>
        <end position="64"/>
    </location>
</feature>
<gene>
    <name evidence="2" type="ORF">CEXT_747631</name>
</gene>
<dbReference type="EMBL" id="BPLR01010699">
    <property type="protein sequence ID" value="GIY41177.1"/>
    <property type="molecule type" value="Genomic_DNA"/>
</dbReference>
<keyword evidence="3" id="KW-1185">Reference proteome</keyword>
<dbReference type="Proteomes" id="UP001054945">
    <property type="component" value="Unassembled WGS sequence"/>
</dbReference>
<evidence type="ECO:0000256" key="1">
    <source>
        <dbReference type="SAM" id="MobiDB-lite"/>
    </source>
</evidence>